<organism evidence="2 3">
    <name type="scientific">Kwoniella dendrophila CBS 6074</name>
    <dbReference type="NCBI Taxonomy" id="1295534"/>
    <lineage>
        <taxon>Eukaryota</taxon>
        <taxon>Fungi</taxon>
        <taxon>Dikarya</taxon>
        <taxon>Basidiomycota</taxon>
        <taxon>Agaricomycotina</taxon>
        <taxon>Tremellomycetes</taxon>
        <taxon>Tremellales</taxon>
        <taxon>Cryptococcaceae</taxon>
        <taxon>Kwoniella</taxon>
    </lineage>
</organism>
<feature type="compositionally biased region" description="Low complexity" evidence="1">
    <location>
        <begin position="401"/>
        <end position="411"/>
    </location>
</feature>
<feature type="region of interest" description="Disordered" evidence="1">
    <location>
        <begin position="1"/>
        <end position="54"/>
    </location>
</feature>
<feature type="region of interest" description="Disordered" evidence="1">
    <location>
        <begin position="935"/>
        <end position="1250"/>
    </location>
</feature>
<dbReference type="GeneID" id="91096065"/>
<feature type="compositionally biased region" description="Low complexity" evidence="1">
    <location>
        <begin position="101"/>
        <end position="111"/>
    </location>
</feature>
<sequence>MSTAVSLPISSTNQTNNESSTTKPPSPPGPLPSPPTVIDFSSNPAEEPSVARRPTLRFPSLHLASFDNLSVPNSPQSFSPTGSSHHSNASATSPLRREFGEISGEPISSSGRVGNQVGGEDQNREASNKLGIEPTRSSSHSSRSSSHRLHKGPIPPPLPPPTMALPPLPTISPISPIGPPSPSYSSKGIQSTMFQPRSSSSSSSSLAHQQQQLGGGEGRRELPIVPSRGRSLGHSLTIHVPGPLTPSPTDQEGNPLPSPILKHSPGIARRRTVIENSNLNLGSPVKVSGITGNLTPPRDSSPTKDNKSPPIERGSILMPQPRPSPALEQNPVLETPRRLEKKRSSADLKNTSPTSPTTRRSLPRPPRLDITSSSKPSNADLNHAENIPTTSHAQTTAPTDAAVAPHSTAPSSAAPAKFIANLALPATAPVPSSSWPPLNIARSPVTAKFPALPAESSAGKPTVYQKHQANKSASSLPVVAGLADAGPYGGAFTRQAPAGPSGLGLGRPSNQVPSGQPIRGPSGKPQEEICLECMMRDRDLADVCVQGEGVWERSSDGDWRDLAEKEDYILKTIGNLDDHTSIYHELSKAADQSSEESDSTSFSLRSTGNSAEDAQIRRNLDTRKKRTSIIKSKKREADWRIAREVGWRGHKWEEGDAGEGFPRGFRGTKGGKLTEEGIKAVMTKFPSASAHRYQTLQTYLRQQWHLVQEVRAEAQRLGRFPFPDDIVASSSTVSSHEGQSIPRGAQPSVLAWDKQYGREINDSMRGINTPARGTPTLSVVRPSPSSPANLTGLANPPKSAPLPRPLTHFLPDREPSPGGARTPLYASPASASARGRHNKQGSSPGLLEHGPPVNGAYEESNEELWSPGDESGAAVRPFSFAVRAGAGASAGSDGHGGRKSLWGKFGGSVTSLFGGSQNGSGSMMDMHLGLDTDRRSRTSSYNVNPYPRAVSMASPTRPSFFSRDSRYDSEDNVAMPRMSRAISQSRLSQMKLDDDGNEEEDKPKKKGIKGFFKKMKPKGGRTKSKSDLLARPEDEYRNEQYQNNQSHSQPDTPLAPPPPLSYLVGSRKHHNRNRSGSSSSMLTDGQESIQDRRYSGSLPYNNTRSVSAPMNGINGPASSSGGSLSASPTSSKFATSGPGNRGSYASNSRRRSVGINELGQQQYMDQNDRRNSGMEMLSNPGSKAGGGIYSSPENSTTIYDEPSSIYRPNNNNYQNPNANFRPHNKTTSSLSNSSGTMAIETPPPAIYNPSSFFNQQQQTILPNNSNIDSTNNKPNTGPVVRSSSGQLSPNRFKNLPPLPPPGQEQVINASPDSFSAAFPPPSDQEFNLTGTVQDPKYLQKGMIDFSTPVAGSPNSIRYQSSPRNQIQFNSYPQPPPPKLNVNTHNIHQQQAYNRQPNNQQQYDSLHARAIANGRASFDQPSPRAKLGNTNERIVKTMYSQPPIMNDMNMNMNMGMGIPDQSGYTKEENKKKKGFKGFFGVSKAGRIA</sequence>
<feature type="compositionally biased region" description="Basic and acidic residues" evidence="1">
    <location>
        <begin position="1024"/>
        <end position="1038"/>
    </location>
</feature>
<dbReference type="RefSeq" id="XP_066077223.1">
    <property type="nucleotide sequence ID" value="XM_066221126.1"/>
</dbReference>
<dbReference type="Proteomes" id="UP001355207">
    <property type="component" value="Chromosome 7"/>
</dbReference>
<feature type="compositionally biased region" description="Low complexity" evidence="1">
    <location>
        <begin position="198"/>
        <end position="212"/>
    </location>
</feature>
<name>A0AAX4JYJ2_9TREE</name>
<feature type="compositionally biased region" description="Polar residues" evidence="1">
    <location>
        <begin position="1132"/>
        <end position="1147"/>
    </location>
</feature>
<feature type="compositionally biased region" description="Low complexity" evidence="1">
    <location>
        <begin position="10"/>
        <end position="23"/>
    </location>
</feature>
<gene>
    <name evidence="2" type="ORF">L201_005395</name>
</gene>
<feature type="compositionally biased region" description="Low complexity" evidence="1">
    <location>
        <begin position="1115"/>
        <end position="1131"/>
    </location>
</feature>
<protein>
    <submittedName>
        <fullName evidence="2">Uncharacterized protein</fullName>
    </submittedName>
</protein>
<feature type="compositionally biased region" description="Polar residues" evidence="1">
    <location>
        <begin position="1225"/>
        <end position="1236"/>
    </location>
</feature>
<feature type="compositionally biased region" description="Basic residues" evidence="1">
    <location>
        <begin position="1004"/>
        <end position="1023"/>
    </location>
</feature>
<feature type="region of interest" description="Disordered" evidence="1">
    <location>
        <begin position="279"/>
        <end position="411"/>
    </location>
</feature>
<feature type="compositionally biased region" description="Basic and acidic residues" evidence="1">
    <location>
        <begin position="335"/>
        <end position="346"/>
    </location>
</feature>
<dbReference type="EMBL" id="CP144104">
    <property type="protein sequence ID" value="WWC90460.1"/>
    <property type="molecule type" value="Genomic_DNA"/>
</dbReference>
<keyword evidence="3" id="KW-1185">Reference proteome</keyword>
<feature type="compositionally biased region" description="Polar residues" evidence="1">
    <location>
        <begin position="387"/>
        <end position="398"/>
    </location>
</feature>
<feature type="compositionally biased region" description="Polar residues" evidence="1">
    <location>
        <begin position="1039"/>
        <end position="1049"/>
    </location>
</feature>
<feature type="compositionally biased region" description="Polar residues" evidence="1">
    <location>
        <begin position="1098"/>
        <end position="1108"/>
    </location>
</feature>
<feature type="compositionally biased region" description="Polar residues" evidence="1">
    <location>
        <begin position="187"/>
        <end position="197"/>
    </location>
</feature>
<feature type="compositionally biased region" description="Polar residues" evidence="1">
    <location>
        <begin position="370"/>
        <end position="380"/>
    </location>
</feature>
<feature type="compositionally biased region" description="Polar residues" evidence="1">
    <location>
        <begin position="1262"/>
        <end position="1291"/>
    </location>
</feature>
<feature type="region of interest" description="Disordered" evidence="1">
    <location>
        <begin position="1262"/>
        <end position="1306"/>
    </location>
</feature>
<evidence type="ECO:0000256" key="1">
    <source>
        <dbReference type="SAM" id="MobiDB-lite"/>
    </source>
</evidence>
<feature type="compositionally biased region" description="Pro residues" evidence="1">
    <location>
        <begin position="24"/>
        <end position="35"/>
    </location>
</feature>
<feature type="compositionally biased region" description="Low complexity" evidence="1">
    <location>
        <begin position="351"/>
        <end position="360"/>
    </location>
</feature>
<feature type="region of interest" description="Disordered" evidence="1">
    <location>
        <begin position="763"/>
        <end position="871"/>
    </location>
</feature>
<reference evidence="2 3" key="1">
    <citation type="submission" date="2024-01" db="EMBL/GenBank/DDBJ databases">
        <title>Comparative genomics of Cryptococcus and Kwoniella reveals pathogenesis evolution and contrasting modes of karyotype evolution via chromosome fusion or intercentromeric recombination.</title>
        <authorList>
            <person name="Coelho M.A."/>
            <person name="David-Palma M."/>
            <person name="Shea T."/>
            <person name="Bowers K."/>
            <person name="McGinley-Smith S."/>
            <person name="Mohammad A.W."/>
            <person name="Gnirke A."/>
            <person name="Yurkov A.M."/>
            <person name="Nowrousian M."/>
            <person name="Sun S."/>
            <person name="Cuomo C.A."/>
            <person name="Heitman J."/>
        </authorList>
    </citation>
    <scope>NUCLEOTIDE SEQUENCE [LARGE SCALE GENOMIC DNA]</scope>
    <source>
        <strain evidence="2 3">CBS 6074</strain>
    </source>
</reference>
<feature type="compositionally biased region" description="Low complexity" evidence="1">
    <location>
        <begin position="1209"/>
        <end position="1219"/>
    </location>
</feature>
<feature type="region of interest" description="Disordered" evidence="1">
    <location>
        <begin position="587"/>
        <end position="613"/>
    </location>
</feature>
<evidence type="ECO:0000313" key="3">
    <source>
        <dbReference type="Proteomes" id="UP001355207"/>
    </source>
</evidence>
<feature type="compositionally biased region" description="Polar residues" evidence="1">
    <location>
        <begin position="290"/>
        <end position="300"/>
    </location>
</feature>
<accession>A0AAX4JYJ2</accession>
<evidence type="ECO:0000313" key="2">
    <source>
        <dbReference type="EMBL" id="WWC90460.1"/>
    </source>
</evidence>
<feature type="compositionally biased region" description="Polar residues" evidence="1">
    <location>
        <begin position="67"/>
        <end position="93"/>
    </location>
</feature>
<feature type="compositionally biased region" description="Pro residues" evidence="1">
    <location>
        <begin position="153"/>
        <end position="182"/>
    </location>
</feature>
<proteinExistence type="predicted"/>
<feature type="region of interest" description="Disordered" evidence="1">
    <location>
        <begin position="496"/>
        <end position="525"/>
    </location>
</feature>
<feature type="region of interest" description="Disordered" evidence="1">
    <location>
        <begin position="66"/>
        <end position="265"/>
    </location>
</feature>